<sequence length="266" mass="30076">MREQLKQLGFHMAFEMHYLYKKVIAISLGLIILQCFTVYITLGDLYIGRITYYPFEQVVNHPFYSLSFGVSLGLGFILAGSLFVKDYWPTKSIYSLMTLPQKRSISYSAKLVMGVLSLAVIYISQWISVLGAYGIFSLQRYVKPMTNGLYIGMMRSKFLYNTLPLNGLEGWNGLLLIAITVAAMYGGIAFLKDKKSLLLLLGFGMILALLVNSFTASNIPTFLMTASGNFVIYKEYLLKVALWSLLLIIYCVFMLKKGYQLYSENA</sequence>
<organism evidence="1 2">
    <name type="scientific">Sporanaerobium hydrogeniformans</name>
    <dbReference type="NCBI Taxonomy" id="3072179"/>
    <lineage>
        <taxon>Bacteria</taxon>
        <taxon>Bacillati</taxon>
        <taxon>Bacillota</taxon>
        <taxon>Clostridia</taxon>
        <taxon>Lachnospirales</taxon>
        <taxon>Lachnospiraceae</taxon>
        <taxon>Sporanaerobium</taxon>
    </lineage>
</organism>
<name>A0AC61DC35_9FIRM</name>
<accession>A0AC61DC35</accession>
<dbReference type="EMBL" id="PEDL01000010">
    <property type="protein sequence ID" value="PHV70475.1"/>
    <property type="molecule type" value="Genomic_DNA"/>
</dbReference>
<gene>
    <name evidence="1" type="ORF">CS063_10325</name>
</gene>
<protein>
    <submittedName>
        <fullName evidence="1">Uncharacterized protein</fullName>
    </submittedName>
</protein>
<comment type="caution">
    <text evidence="1">The sequence shown here is derived from an EMBL/GenBank/DDBJ whole genome shotgun (WGS) entry which is preliminary data.</text>
</comment>
<keyword evidence="2" id="KW-1185">Reference proteome</keyword>
<evidence type="ECO:0000313" key="1">
    <source>
        <dbReference type="EMBL" id="PHV70475.1"/>
    </source>
</evidence>
<reference evidence="1" key="1">
    <citation type="submission" date="2017-10" db="EMBL/GenBank/DDBJ databases">
        <title>Genome sequence of cellulolytic Lachnospiraceae bacterium XHS1971 isolated from hotspring sediment.</title>
        <authorList>
            <person name="Vasudevan G."/>
            <person name="Joshi A.J."/>
            <person name="Hivarkar S."/>
            <person name="Lanjekar V.B."/>
            <person name="Dhakephalkar P.K."/>
            <person name="Dagar S."/>
        </authorList>
    </citation>
    <scope>NUCLEOTIDE SEQUENCE</scope>
    <source>
        <strain evidence="1">XHS1971</strain>
    </source>
</reference>
<dbReference type="Proteomes" id="UP000224460">
    <property type="component" value="Unassembled WGS sequence"/>
</dbReference>
<evidence type="ECO:0000313" key="2">
    <source>
        <dbReference type="Proteomes" id="UP000224460"/>
    </source>
</evidence>
<proteinExistence type="predicted"/>